<dbReference type="InterPro" id="IPR036249">
    <property type="entry name" value="Thioredoxin-like_sf"/>
</dbReference>
<sequence>MRLFSSPTTPFGRKIMVLILELGLRDKIEVVDVMGTPLAPGTLPVDQNPLGKIPALQTDDGVIYDSRVISRYLNDRTGAALYPTGAALWKTLTLEATIDGILEAALAMVYEVRLRPADKQFPEWIEAQWLKAARALDAIETEWMDQLSGPLTMPQIAMGCALEYLDFRLDARGWRNGRPKLAAWVAEFAKRPSMASTKPVAV</sequence>
<dbReference type="PROSITE" id="PS50404">
    <property type="entry name" value="GST_NTER"/>
    <property type="match status" value="1"/>
</dbReference>
<dbReference type="Gene3D" id="3.40.30.10">
    <property type="entry name" value="Glutaredoxin"/>
    <property type="match status" value="1"/>
</dbReference>
<keyword evidence="3" id="KW-1185">Reference proteome</keyword>
<dbReference type="PANTHER" id="PTHR43968:SF6">
    <property type="entry name" value="GLUTATHIONE S-TRANSFERASE OMEGA"/>
    <property type="match status" value="1"/>
</dbReference>
<dbReference type="CDD" id="cd03205">
    <property type="entry name" value="GST_C_6"/>
    <property type="match status" value="1"/>
</dbReference>
<dbReference type="SUPFAM" id="SSF52833">
    <property type="entry name" value="Thioredoxin-like"/>
    <property type="match status" value="1"/>
</dbReference>
<reference evidence="3" key="1">
    <citation type="journal article" date="2019" name="Int. J. Syst. Evol. Microbiol.">
        <title>The Global Catalogue of Microorganisms (GCM) 10K type strain sequencing project: providing services to taxonomists for standard genome sequencing and annotation.</title>
        <authorList>
            <consortium name="The Broad Institute Genomics Platform"/>
            <consortium name="The Broad Institute Genome Sequencing Center for Infectious Disease"/>
            <person name="Wu L."/>
            <person name="Ma J."/>
        </authorList>
    </citation>
    <scope>NUCLEOTIDE SEQUENCE [LARGE SCALE GENOMIC DNA]</scope>
    <source>
        <strain evidence="3">KCTC 52039</strain>
    </source>
</reference>
<gene>
    <name evidence="2" type="ORF">ACFOGH_13790</name>
</gene>
<dbReference type="PANTHER" id="PTHR43968">
    <property type="match status" value="1"/>
</dbReference>
<evidence type="ECO:0000313" key="3">
    <source>
        <dbReference type="Proteomes" id="UP001595547"/>
    </source>
</evidence>
<dbReference type="Proteomes" id="UP001595547">
    <property type="component" value="Unassembled WGS sequence"/>
</dbReference>
<dbReference type="EMBL" id="JBHRTO010000001">
    <property type="protein sequence ID" value="MFC3182069.1"/>
    <property type="molecule type" value="Genomic_DNA"/>
</dbReference>
<accession>A0ABV7J432</accession>
<dbReference type="RefSeq" id="WP_380073649.1">
    <property type="nucleotide sequence ID" value="NZ_JBHRTO010000001.1"/>
</dbReference>
<dbReference type="Gene3D" id="1.20.1050.10">
    <property type="match status" value="1"/>
</dbReference>
<name>A0ABV7J432_9RHOB</name>
<protein>
    <submittedName>
        <fullName evidence="2">Glutathione S-transferase family protein</fullName>
    </submittedName>
</protein>
<dbReference type="Pfam" id="PF13409">
    <property type="entry name" value="GST_N_2"/>
    <property type="match status" value="1"/>
</dbReference>
<evidence type="ECO:0000259" key="1">
    <source>
        <dbReference type="PROSITE" id="PS50404"/>
    </source>
</evidence>
<dbReference type="InterPro" id="IPR004045">
    <property type="entry name" value="Glutathione_S-Trfase_N"/>
</dbReference>
<dbReference type="SUPFAM" id="SSF47616">
    <property type="entry name" value="GST C-terminal domain-like"/>
    <property type="match status" value="1"/>
</dbReference>
<comment type="caution">
    <text evidence="2">The sequence shown here is derived from an EMBL/GenBank/DDBJ whole genome shotgun (WGS) entry which is preliminary data.</text>
</comment>
<organism evidence="2 3">
    <name type="scientific">Cypionkella sinensis</name>
    <dbReference type="NCBI Taxonomy" id="1756043"/>
    <lineage>
        <taxon>Bacteria</taxon>
        <taxon>Pseudomonadati</taxon>
        <taxon>Pseudomonadota</taxon>
        <taxon>Alphaproteobacteria</taxon>
        <taxon>Rhodobacterales</taxon>
        <taxon>Paracoccaceae</taxon>
        <taxon>Cypionkella</taxon>
    </lineage>
</organism>
<dbReference type="InterPro" id="IPR036282">
    <property type="entry name" value="Glutathione-S-Trfase_C_sf"/>
</dbReference>
<dbReference type="InterPro" id="IPR050983">
    <property type="entry name" value="GST_Omega/HSP26"/>
</dbReference>
<dbReference type="Pfam" id="PF13410">
    <property type="entry name" value="GST_C_2"/>
    <property type="match status" value="1"/>
</dbReference>
<evidence type="ECO:0000313" key="2">
    <source>
        <dbReference type="EMBL" id="MFC3182069.1"/>
    </source>
</evidence>
<proteinExistence type="predicted"/>
<feature type="domain" description="GST N-terminal" evidence="1">
    <location>
        <begin position="1"/>
        <end position="81"/>
    </location>
</feature>